<dbReference type="Proteomes" id="UP000220005">
    <property type="component" value="Unassembled WGS sequence"/>
</dbReference>
<reference evidence="1 2" key="1">
    <citation type="journal article" date="2017" name="Front. Microbiol.">
        <title>New Insights into the Diversity of the Genus Faecalibacterium.</title>
        <authorList>
            <person name="Benevides L."/>
            <person name="Burman S."/>
            <person name="Martin R."/>
            <person name="Robert V."/>
            <person name="Thomas M."/>
            <person name="Miquel S."/>
            <person name="Chain F."/>
            <person name="Sokol H."/>
            <person name="Bermudez-Humaran L.G."/>
            <person name="Morrison M."/>
            <person name="Langella P."/>
            <person name="Azevedo V.A."/>
            <person name="Chatel J.M."/>
            <person name="Soares S."/>
        </authorList>
    </citation>
    <scope>NUCLEOTIDE SEQUENCE [LARGE SCALE GENOMIC DNA]</scope>
    <source>
        <strain evidence="1 2">CNCM I 4575</strain>
    </source>
</reference>
<evidence type="ECO:0000313" key="2">
    <source>
        <dbReference type="Proteomes" id="UP000220005"/>
    </source>
</evidence>
<evidence type="ECO:0000313" key="1">
    <source>
        <dbReference type="EMBL" id="PDX81853.1"/>
    </source>
</evidence>
<protein>
    <submittedName>
        <fullName evidence="1">Uncharacterized protein</fullName>
    </submittedName>
</protein>
<accession>A0A174CLK1</accession>
<dbReference type="AlphaFoldDB" id="A0A174CLK1"/>
<name>A0A174CLK1_9FIRM</name>
<dbReference type="EMBL" id="NMTY01000009">
    <property type="protein sequence ID" value="PDX81853.1"/>
    <property type="molecule type" value="Genomic_DNA"/>
</dbReference>
<proteinExistence type="predicted"/>
<sequence length="60" mass="6570">MYYYILGCGIACLVLLGINSMDTVCVKPAEILGKVVLWPLALMEAVVRYSSTHHSIKTAL</sequence>
<gene>
    <name evidence="1" type="ORF">CGS58_04815</name>
</gene>
<comment type="caution">
    <text evidence="1">The sequence shown here is derived from an EMBL/GenBank/DDBJ whole genome shotgun (WGS) entry which is preliminary data.</text>
</comment>
<dbReference type="OrthoDB" id="1855738at2"/>
<dbReference type="RefSeq" id="WP_055191731.1">
    <property type="nucleotide sequence ID" value="NZ_NMTY01000009.1"/>
</dbReference>
<organism evidence="1 2">
    <name type="scientific">Faecalibacterium prausnitzii</name>
    <dbReference type="NCBI Taxonomy" id="853"/>
    <lineage>
        <taxon>Bacteria</taxon>
        <taxon>Bacillati</taxon>
        <taxon>Bacillota</taxon>
        <taxon>Clostridia</taxon>
        <taxon>Eubacteriales</taxon>
        <taxon>Oscillospiraceae</taxon>
        <taxon>Faecalibacterium</taxon>
    </lineage>
</organism>